<dbReference type="InterPro" id="IPR001087">
    <property type="entry name" value="GDSL"/>
</dbReference>
<keyword evidence="6" id="KW-0442">Lipid degradation</keyword>
<proteinExistence type="inferred from homology"/>
<reference evidence="9" key="1">
    <citation type="submission" date="2018-01" db="EMBL/GenBank/DDBJ databases">
        <authorList>
            <person name="Mao J.F."/>
        </authorList>
    </citation>
    <scope>NUCLEOTIDE SEQUENCE</scope>
    <source>
        <strain evidence="9">Huo1</strain>
        <tissue evidence="9">Leaf</tissue>
    </source>
</reference>
<sequence length="891" mass="96490">MFRHTIIIIMPHSIMRNVCYFLLLNFVIFQFGGVVDASQVHCFFIFGDSLVDNGNNNYLNTTAKVNYSPYGIDFPAGPTGRFTNGRNTADFLAELLGIDEPLPPYANATDWDRINGVNFGSGGAGILDESGQHFGDVWTMSEQLSNHEAIVTRLAEMFGSRKLSLQHLSNCTYYVAMGNNDYLGNYLPKYYASTTNYNPKQFASLAIAQYSKHLLRLYKNGGRKVAVNGLGKLGCIPQQTAKYPVSPLTGCVETSNAAVDIFNGKLKKLIKTLNLLPGARFLYVSEITDNPSYGNITVVGKPCCEVSEGVLGHCVEGSTPCSNRDEYYFWDSFHPTEAAISLSAKNSTNLARLDLRIKAESLSAGVSKPQFSGLFIFGDSFVDNGNNNYLQTTLKVNYFPYGVDFPTGPTGRFSNGRNIADFIAKKLGFKNSIPPFANGTTQYIVEGLNYGSGGGGILDETGSQFRLYGNGARKVAVSELGELGCMPVVIGAYGSANSSSCVETSNDVVQIFNQDLKLLVNNLNFDYPKAKFVYTRFTALSAKSGDIKIVSEPCCVVGTGLCVEGSVPCSNRDEYRFWDQVHPTEAAVAAAANIAYHDISALVYSLVDNGNNNDRDTVANANFLPYGIDYPNGPTGRFTNGRNVADFIAEALGFADHIPSFATANGDDAVVNGTNYASGSAGILSETGKEFGDVISFDEQLQNHQTTIARITSMLGSSRAAKKHLGQCIYYVGMGSNDYAAYTMNPTRPSPDQYASLLIDNYSLQLRKLYGYGARKVAVFGLGSIGCVPAAYYMYGTLYLVGAKFTYINTFGIAASKNSSFEYPNLECCTVTPGGTCVPLGIVCPDRACFAYFDGFHPTEAAAAVLAKRAFAARSPSDAHPFDIQHLVHAK</sequence>
<dbReference type="Gene3D" id="3.40.50.1110">
    <property type="entry name" value="SGNH hydrolase"/>
    <property type="match status" value="4"/>
</dbReference>
<keyword evidence="3" id="KW-0964">Secreted</keyword>
<evidence type="ECO:0008006" key="11">
    <source>
        <dbReference type="Google" id="ProtNLM"/>
    </source>
</evidence>
<keyword evidence="4 8" id="KW-0732">Signal</keyword>
<organism evidence="9">
    <name type="scientific">Salvia splendens</name>
    <name type="common">Scarlet sage</name>
    <dbReference type="NCBI Taxonomy" id="180675"/>
    <lineage>
        <taxon>Eukaryota</taxon>
        <taxon>Viridiplantae</taxon>
        <taxon>Streptophyta</taxon>
        <taxon>Embryophyta</taxon>
        <taxon>Tracheophyta</taxon>
        <taxon>Spermatophyta</taxon>
        <taxon>Magnoliopsida</taxon>
        <taxon>eudicotyledons</taxon>
        <taxon>Gunneridae</taxon>
        <taxon>Pentapetalae</taxon>
        <taxon>asterids</taxon>
        <taxon>lamiids</taxon>
        <taxon>Lamiales</taxon>
        <taxon>Lamiaceae</taxon>
        <taxon>Nepetoideae</taxon>
        <taxon>Mentheae</taxon>
        <taxon>Salviinae</taxon>
        <taxon>Salvia</taxon>
        <taxon>Salvia subgen. Calosphace</taxon>
        <taxon>core Calosphace</taxon>
    </lineage>
</organism>
<dbReference type="PANTHER" id="PTHR45650">
    <property type="entry name" value="GDSL-LIKE LIPASE/ACYLHYDROLASE-RELATED"/>
    <property type="match status" value="1"/>
</dbReference>
<feature type="chain" id="PRO_5036470671" description="Zeta-carotene desaturase" evidence="8">
    <location>
        <begin position="38"/>
        <end position="891"/>
    </location>
</feature>
<dbReference type="Pfam" id="PF00657">
    <property type="entry name" value="Lipase_GDSL"/>
    <property type="match status" value="4"/>
</dbReference>
<dbReference type="GO" id="GO:0016042">
    <property type="term" value="P:lipid catabolic process"/>
    <property type="evidence" value="ECO:0007669"/>
    <property type="project" value="UniProtKB-KW"/>
</dbReference>
<keyword evidence="10" id="KW-1185">Reference proteome</keyword>
<evidence type="ECO:0000256" key="8">
    <source>
        <dbReference type="SAM" id="SignalP"/>
    </source>
</evidence>
<accession>A0A8X8XSJ7</accession>
<evidence type="ECO:0000256" key="5">
    <source>
        <dbReference type="ARBA" id="ARBA00022801"/>
    </source>
</evidence>
<evidence type="ECO:0000256" key="7">
    <source>
        <dbReference type="ARBA" id="ARBA00023098"/>
    </source>
</evidence>
<keyword evidence="7" id="KW-0443">Lipid metabolism</keyword>
<evidence type="ECO:0000256" key="4">
    <source>
        <dbReference type="ARBA" id="ARBA00022729"/>
    </source>
</evidence>
<dbReference type="GO" id="GO:0005576">
    <property type="term" value="C:extracellular region"/>
    <property type="evidence" value="ECO:0007669"/>
    <property type="project" value="UniProtKB-SubCell"/>
</dbReference>
<gene>
    <name evidence="9" type="ORF">SASPL_124167</name>
</gene>
<evidence type="ECO:0000313" key="10">
    <source>
        <dbReference type="Proteomes" id="UP000298416"/>
    </source>
</evidence>
<dbReference type="PANTHER" id="PTHR45650:SF9">
    <property type="entry name" value="SGNH HYDROLASE-TYPE ESTERASE DOMAIN-CONTAINING PROTEIN"/>
    <property type="match status" value="1"/>
</dbReference>
<keyword evidence="5" id="KW-0378">Hydrolase</keyword>
<dbReference type="EMBL" id="PNBA02000008">
    <property type="protein sequence ID" value="KAG6416731.1"/>
    <property type="molecule type" value="Genomic_DNA"/>
</dbReference>
<feature type="signal peptide" evidence="8">
    <location>
        <begin position="1"/>
        <end position="37"/>
    </location>
</feature>
<name>A0A8X8XSJ7_SALSN</name>
<evidence type="ECO:0000256" key="1">
    <source>
        <dbReference type="ARBA" id="ARBA00004613"/>
    </source>
</evidence>
<protein>
    <recommendedName>
        <fullName evidence="11">Zeta-carotene desaturase</fullName>
    </recommendedName>
</protein>
<dbReference type="InterPro" id="IPR035669">
    <property type="entry name" value="SGNH_plant_lipase-like"/>
</dbReference>
<evidence type="ECO:0000256" key="3">
    <source>
        <dbReference type="ARBA" id="ARBA00022525"/>
    </source>
</evidence>
<dbReference type="GO" id="GO:0016788">
    <property type="term" value="F:hydrolase activity, acting on ester bonds"/>
    <property type="evidence" value="ECO:0007669"/>
    <property type="project" value="InterPro"/>
</dbReference>
<evidence type="ECO:0000256" key="2">
    <source>
        <dbReference type="ARBA" id="ARBA00008668"/>
    </source>
</evidence>
<comment type="caution">
    <text evidence="9">The sequence shown here is derived from an EMBL/GenBank/DDBJ whole genome shotgun (WGS) entry which is preliminary data.</text>
</comment>
<dbReference type="InterPro" id="IPR051238">
    <property type="entry name" value="GDSL_esterase/lipase"/>
</dbReference>
<comment type="similarity">
    <text evidence="2">Belongs to the 'GDSL' lipolytic enzyme family.</text>
</comment>
<dbReference type="Proteomes" id="UP000298416">
    <property type="component" value="Unassembled WGS sequence"/>
</dbReference>
<dbReference type="FunFam" id="3.40.50.1110:FF:000003">
    <property type="entry name" value="GDSL esterase/lipase APG"/>
    <property type="match status" value="1"/>
</dbReference>
<dbReference type="AlphaFoldDB" id="A0A8X8XSJ7"/>
<dbReference type="CDD" id="cd01837">
    <property type="entry name" value="SGNH_plant_lipase_like"/>
    <property type="match status" value="1"/>
</dbReference>
<comment type="subcellular location">
    <subcellularLocation>
        <location evidence="1">Secreted</location>
    </subcellularLocation>
</comment>
<reference evidence="9" key="2">
    <citation type="submission" date="2020-08" db="EMBL/GenBank/DDBJ databases">
        <title>Plant Genome Project.</title>
        <authorList>
            <person name="Zhang R.-G."/>
        </authorList>
    </citation>
    <scope>NUCLEOTIDE SEQUENCE</scope>
    <source>
        <strain evidence="9">Huo1</strain>
        <tissue evidence="9">Leaf</tissue>
    </source>
</reference>
<evidence type="ECO:0000313" key="9">
    <source>
        <dbReference type="EMBL" id="KAG6416731.1"/>
    </source>
</evidence>
<dbReference type="InterPro" id="IPR036514">
    <property type="entry name" value="SGNH_hydro_sf"/>
</dbReference>
<evidence type="ECO:0000256" key="6">
    <source>
        <dbReference type="ARBA" id="ARBA00022963"/>
    </source>
</evidence>